<evidence type="ECO:0000259" key="2">
    <source>
        <dbReference type="Pfam" id="PF26138"/>
    </source>
</evidence>
<dbReference type="Pfam" id="PF26138">
    <property type="entry name" value="DUF8040"/>
    <property type="match status" value="1"/>
</dbReference>
<evidence type="ECO:0000313" key="4">
    <source>
        <dbReference type="Proteomes" id="UP001327560"/>
    </source>
</evidence>
<feature type="domain" description="DUF8040" evidence="2">
    <location>
        <begin position="58"/>
        <end position="124"/>
    </location>
</feature>
<dbReference type="EMBL" id="CP136895">
    <property type="protein sequence ID" value="WOL11372.1"/>
    <property type="molecule type" value="Genomic_DNA"/>
</dbReference>
<name>A0AAQ3KSW1_9LILI</name>
<keyword evidence="1" id="KW-0812">Transmembrane</keyword>
<dbReference type="AlphaFoldDB" id="A0AAQ3KSW1"/>
<evidence type="ECO:0000256" key="1">
    <source>
        <dbReference type="SAM" id="Phobius"/>
    </source>
</evidence>
<organism evidence="3 4">
    <name type="scientific">Canna indica</name>
    <name type="common">Indian-shot</name>
    <dbReference type="NCBI Taxonomy" id="4628"/>
    <lineage>
        <taxon>Eukaryota</taxon>
        <taxon>Viridiplantae</taxon>
        <taxon>Streptophyta</taxon>
        <taxon>Embryophyta</taxon>
        <taxon>Tracheophyta</taxon>
        <taxon>Spermatophyta</taxon>
        <taxon>Magnoliopsida</taxon>
        <taxon>Liliopsida</taxon>
        <taxon>Zingiberales</taxon>
        <taxon>Cannaceae</taxon>
        <taxon>Canna</taxon>
    </lineage>
</organism>
<keyword evidence="4" id="KW-1185">Reference proteome</keyword>
<feature type="transmembrane region" description="Helical" evidence="1">
    <location>
        <begin position="6"/>
        <end position="33"/>
    </location>
</feature>
<reference evidence="3 4" key="1">
    <citation type="submission" date="2023-10" db="EMBL/GenBank/DDBJ databases">
        <title>Chromosome-scale genome assembly provides insights into flower coloration mechanisms of Canna indica.</title>
        <authorList>
            <person name="Li C."/>
        </authorList>
    </citation>
    <scope>NUCLEOTIDE SEQUENCE [LARGE SCALE GENOMIC DNA]</scope>
    <source>
        <tissue evidence="3">Flower</tissue>
    </source>
</reference>
<dbReference type="InterPro" id="IPR058353">
    <property type="entry name" value="DUF8040"/>
</dbReference>
<dbReference type="Proteomes" id="UP001327560">
    <property type="component" value="Chromosome 6"/>
</dbReference>
<keyword evidence="1" id="KW-1133">Transmembrane helix</keyword>
<sequence length="133" mass="15180">MTPEEVIAATLVVVEAMIAEVMSVLLPSIVLLIEILGRIEECRTIREYRTLGHETRLERLNQFINHSDVTCIDQLRVDRRSFGILCELLRTVGNLREKRSVGVEEQVAMFLHVLAHHESCDQVQFCSFGSNNE</sequence>
<gene>
    <name evidence="3" type="ORF">Cni_G20134</name>
</gene>
<protein>
    <recommendedName>
        <fullName evidence="2">DUF8040 domain-containing protein</fullName>
    </recommendedName>
</protein>
<accession>A0AAQ3KSW1</accession>
<evidence type="ECO:0000313" key="3">
    <source>
        <dbReference type="EMBL" id="WOL11372.1"/>
    </source>
</evidence>
<proteinExistence type="predicted"/>
<keyword evidence="1" id="KW-0472">Membrane</keyword>